<reference evidence="4 5" key="1">
    <citation type="submission" date="2024-08" db="EMBL/GenBank/DDBJ databases">
        <title>Genome mining of Saccharopolyspora cebuensis PGLac3 from Nigerian medicinal plant.</title>
        <authorList>
            <person name="Ezeobiora C.E."/>
            <person name="Igbokwe N.H."/>
            <person name="Amin D.H."/>
            <person name="Mendie U.E."/>
        </authorList>
    </citation>
    <scope>NUCLEOTIDE SEQUENCE [LARGE SCALE GENOMIC DNA]</scope>
    <source>
        <strain evidence="4 5">PGLac3</strain>
    </source>
</reference>
<dbReference type="InterPro" id="IPR037143">
    <property type="entry name" value="4-PPantetheinyl_Trfase_dom_sf"/>
</dbReference>
<feature type="domain" description="4'-phosphopantetheinyl transferase N-terminal" evidence="3">
    <location>
        <begin position="27"/>
        <end position="93"/>
    </location>
</feature>
<dbReference type="PANTHER" id="PTHR38096">
    <property type="entry name" value="ENTEROBACTIN SYNTHASE COMPONENT D"/>
    <property type="match status" value="1"/>
</dbReference>
<dbReference type="GO" id="GO:0016740">
    <property type="term" value="F:transferase activity"/>
    <property type="evidence" value="ECO:0007669"/>
    <property type="project" value="UniProtKB-KW"/>
</dbReference>
<dbReference type="InterPro" id="IPR003542">
    <property type="entry name" value="Enbac_synth_compD-like"/>
</dbReference>
<dbReference type="EMBL" id="JBGEHV010000020">
    <property type="protein sequence ID" value="MEY8040319.1"/>
    <property type="molecule type" value="Genomic_DNA"/>
</dbReference>
<proteinExistence type="predicted"/>
<accession>A0ABV4CHQ7</accession>
<dbReference type="Gene3D" id="3.90.470.20">
    <property type="entry name" value="4'-phosphopantetheinyl transferase domain"/>
    <property type="match status" value="1"/>
</dbReference>
<keyword evidence="5" id="KW-1185">Reference proteome</keyword>
<evidence type="ECO:0000313" key="5">
    <source>
        <dbReference type="Proteomes" id="UP001564626"/>
    </source>
</evidence>
<dbReference type="PANTHER" id="PTHR38096:SF1">
    <property type="entry name" value="ENTEROBACTIN SYNTHASE COMPONENT D"/>
    <property type="match status" value="1"/>
</dbReference>
<evidence type="ECO:0000259" key="3">
    <source>
        <dbReference type="Pfam" id="PF17837"/>
    </source>
</evidence>
<evidence type="ECO:0000259" key="2">
    <source>
        <dbReference type="Pfam" id="PF01648"/>
    </source>
</evidence>
<feature type="domain" description="4'-phosphopantetheinyl transferase" evidence="2">
    <location>
        <begin position="102"/>
        <end position="181"/>
    </location>
</feature>
<dbReference type="SUPFAM" id="SSF56214">
    <property type="entry name" value="4'-phosphopantetheinyl transferase"/>
    <property type="match status" value="2"/>
</dbReference>
<dbReference type="Pfam" id="PF01648">
    <property type="entry name" value="ACPS"/>
    <property type="match status" value="1"/>
</dbReference>
<dbReference type="InterPro" id="IPR008278">
    <property type="entry name" value="4-PPantetheinyl_Trfase_dom"/>
</dbReference>
<organism evidence="4 5">
    <name type="scientific">Saccharopolyspora cebuensis</name>
    <dbReference type="NCBI Taxonomy" id="418759"/>
    <lineage>
        <taxon>Bacteria</taxon>
        <taxon>Bacillati</taxon>
        <taxon>Actinomycetota</taxon>
        <taxon>Actinomycetes</taxon>
        <taxon>Pseudonocardiales</taxon>
        <taxon>Pseudonocardiaceae</taxon>
        <taxon>Saccharopolyspora</taxon>
    </lineage>
</organism>
<evidence type="ECO:0000313" key="4">
    <source>
        <dbReference type="EMBL" id="MEY8040319.1"/>
    </source>
</evidence>
<dbReference type="RefSeq" id="WP_345366712.1">
    <property type="nucleotide sequence ID" value="NZ_BAABII010000016.1"/>
</dbReference>
<sequence length="212" mass="23498">MIERILPPEVRVAEAREDPPDVALFPAEEALIRRAVDKRRREFGTGRWCARRALRELGVADAPLLRDERGAPRWPDGVLGSITHCDGYRAAAVVRAGRWRALGIDAEPDSPLPGGVGEVIALPEERRALAALGTDLPWDRILFSAKESVYKAWYPLTRAWLEFEQARVELDPAGTFRAELLVPPPLVDGEPLTGFSGRWHREGGVVVTAVVR</sequence>
<keyword evidence="1 4" id="KW-0808">Transferase</keyword>
<dbReference type="PRINTS" id="PR01399">
    <property type="entry name" value="ENTSNTHTASED"/>
</dbReference>
<protein>
    <submittedName>
        <fullName evidence="4">4'-phosphopantetheinyl transferase</fullName>
    </submittedName>
</protein>
<name>A0ABV4CHQ7_9PSEU</name>
<dbReference type="InterPro" id="IPR041354">
    <property type="entry name" value="4PPT_N"/>
</dbReference>
<dbReference type="Proteomes" id="UP001564626">
    <property type="component" value="Unassembled WGS sequence"/>
</dbReference>
<evidence type="ECO:0000256" key="1">
    <source>
        <dbReference type="ARBA" id="ARBA00022679"/>
    </source>
</evidence>
<comment type="caution">
    <text evidence="4">The sequence shown here is derived from an EMBL/GenBank/DDBJ whole genome shotgun (WGS) entry which is preliminary data.</text>
</comment>
<dbReference type="Pfam" id="PF17837">
    <property type="entry name" value="4PPT_N"/>
    <property type="match status" value="1"/>
</dbReference>
<gene>
    <name evidence="4" type="ORF">AB8O55_13015</name>
</gene>